<feature type="transmembrane region" description="Helical" evidence="9">
    <location>
        <begin position="114"/>
        <end position="134"/>
    </location>
</feature>
<dbReference type="PANTHER" id="PTHR11958:SF111">
    <property type="entry name" value="AMINO ACID TRANSPORTER"/>
    <property type="match status" value="1"/>
</dbReference>
<dbReference type="Gene3D" id="1.10.3860.10">
    <property type="entry name" value="Sodium:dicarboxylate symporter"/>
    <property type="match status" value="1"/>
</dbReference>
<feature type="transmembrane region" description="Helical" evidence="9">
    <location>
        <begin position="254"/>
        <end position="274"/>
    </location>
</feature>
<feature type="transmembrane region" description="Helical" evidence="9">
    <location>
        <begin position="462"/>
        <end position="490"/>
    </location>
</feature>
<sequence length="551" mass="60429">MANSEEFTKSTKNLINGQNNFKGVLMKLKMNACADSVEEMPSHKCDASSHSNLELQEPGTPGVLLQWLKNNLLLMTTLAGVVFGAVCGFILRNFDPTEDTILLISYPGEIFMRLLKLLILPLIITSLISCSASLNAKLNGRIAVRTLIYFVLTSCFNACLGIAVAFLFHPGSQDAKTQLQNAAADRHVNILDSFLDMGRNMFPDNIFQAFFQQTYTAYVPSNTPSYNDSALSNVTEAMLEDGLKLVRTLKLRDGTNNIGIIAFSLLFGTVLGTIETSNSQAVIEFFRTVYEVVMKIMSGIMWLTPVGISSVICGKILSVSDIKLVITQLGWFILTVVVGIIIYQLIVMQLIYFVIIRRNPYKFYWQLTPGMLVAFATASTAAALPMTFQLMDEKVKIDQRITRFILPIGCSINMDGTALFLACATCFIAQLNNLPITWGETVTICLVSTAASMSSASVPSAALVLMLMVLTSIGCPTGDVSLLFAVDWLVDRCRTVNNMLGDCYASAVVEHLSREDLTSSEQELLSKSEVKSSNSVVIEMPKGFSNSTFCK</sequence>
<reference evidence="10" key="1">
    <citation type="journal article" date="2024" name="Gigascience">
        <title>Chromosome-level genome of the poultry shaft louse Menopon gallinae provides insight into the host-switching and adaptive evolution of parasitic lice.</title>
        <authorList>
            <person name="Xu Y."/>
            <person name="Ma L."/>
            <person name="Liu S."/>
            <person name="Liang Y."/>
            <person name="Liu Q."/>
            <person name="He Z."/>
            <person name="Tian L."/>
            <person name="Duan Y."/>
            <person name="Cai W."/>
            <person name="Li H."/>
            <person name="Song F."/>
        </authorList>
    </citation>
    <scope>NUCLEOTIDE SEQUENCE</scope>
    <source>
        <strain evidence="10">Cailab_2023a</strain>
    </source>
</reference>
<accession>A0AAW2HD25</accession>
<comment type="caution">
    <text evidence="10">The sequence shown here is derived from an EMBL/GenBank/DDBJ whole genome shotgun (WGS) entry which is preliminary data.</text>
</comment>
<dbReference type="InterPro" id="IPR001991">
    <property type="entry name" value="Na-dicarboxylate_symporter"/>
</dbReference>
<name>A0AAW2HD25_9NEOP</name>
<dbReference type="Pfam" id="PF00375">
    <property type="entry name" value="SDF"/>
    <property type="match status" value="1"/>
</dbReference>
<proteinExistence type="inferred from homology"/>
<gene>
    <name evidence="10" type="ORF">PYX00_009832</name>
</gene>
<keyword evidence="5 9" id="KW-0769">Symport</keyword>
<evidence type="ECO:0000256" key="1">
    <source>
        <dbReference type="ARBA" id="ARBA00004141"/>
    </source>
</evidence>
<dbReference type="SUPFAM" id="SSF118215">
    <property type="entry name" value="Proton glutamate symport protein"/>
    <property type="match status" value="1"/>
</dbReference>
<keyword evidence="4 9" id="KW-0812">Transmembrane</keyword>
<dbReference type="GO" id="GO:0015501">
    <property type="term" value="F:glutamate:sodium symporter activity"/>
    <property type="evidence" value="ECO:0007669"/>
    <property type="project" value="TreeGrafter"/>
</dbReference>
<dbReference type="AlphaFoldDB" id="A0AAW2HD25"/>
<dbReference type="EMBL" id="JARGDH010000005">
    <property type="protein sequence ID" value="KAL0267607.1"/>
    <property type="molecule type" value="Genomic_DNA"/>
</dbReference>
<evidence type="ECO:0000256" key="5">
    <source>
        <dbReference type="ARBA" id="ARBA00022847"/>
    </source>
</evidence>
<dbReference type="PANTHER" id="PTHR11958">
    <property type="entry name" value="SODIUM/DICARBOXYLATE SYMPORTER-RELATED"/>
    <property type="match status" value="1"/>
</dbReference>
<comment type="similarity">
    <text evidence="2 9">Belongs to the dicarboxylate/amino acid:cation symporter (DAACS) (TC 2.A.23) family.</text>
</comment>
<keyword evidence="7 9" id="KW-0472">Membrane</keyword>
<feature type="transmembrane region" description="Helical" evidence="9">
    <location>
        <begin position="146"/>
        <end position="168"/>
    </location>
</feature>
<dbReference type="InterPro" id="IPR018107">
    <property type="entry name" value="Na-dicarboxylate_symporter_CS"/>
</dbReference>
<dbReference type="InterPro" id="IPR036458">
    <property type="entry name" value="Na:dicarbo_symporter_sf"/>
</dbReference>
<protein>
    <recommendedName>
        <fullName evidence="9">Amino acid transporter</fullName>
    </recommendedName>
</protein>
<feature type="transmembrane region" description="Helical" evidence="9">
    <location>
        <begin position="72"/>
        <end position="94"/>
    </location>
</feature>
<dbReference type="GO" id="GO:0015175">
    <property type="term" value="F:neutral L-amino acid transmembrane transporter activity"/>
    <property type="evidence" value="ECO:0007669"/>
    <property type="project" value="TreeGrafter"/>
</dbReference>
<organism evidence="10">
    <name type="scientific">Menopon gallinae</name>
    <name type="common">poultry shaft louse</name>
    <dbReference type="NCBI Taxonomy" id="328185"/>
    <lineage>
        <taxon>Eukaryota</taxon>
        <taxon>Metazoa</taxon>
        <taxon>Ecdysozoa</taxon>
        <taxon>Arthropoda</taxon>
        <taxon>Hexapoda</taxon>
        <taxon>Insecta</taxon>
        <taxon>Pterygota</taxon>
        <taxon>Neoptera</taxon>
        <taxon>Paraneoptera</taxon>
        <taxon>Psocodea</taxon>
        <taxon>Troctomorpha</taxon>
        <taxon>Phthiraptera</taxon>
        <taxon>Amblycera</taxon>
        <taxon>Menoponidae</taxon>
        <taxon>Menopon</taxon>
    </lineage>
</organism>
<evidence type="ECO:0000256" key="7">
    <source>
        <dbReference type="ARBA" id="ARBA00023136"/>
    </source>
</evidence>
<evidence type="ECO:0000256" key="8">
    <source>
        <dbReference type="ARBA" id="ARBA00023180"/>
    </source>
</evidence>
<dbReference type="GO" id="GO:0005313">
    <property type="term" value="F:L-glutamate transmembrane transporter activity"/>
    <property type="evidence" value="ECO:0007669"/>
    <property type="project" value="TreeGrafter"/>
</dbReference>
<dbReference type="EMBL" id="JARGDH010000005">
    <property type="protein sequence ID" value="KAL0267610.1"/>
    <property type="molecule type" value="Genomic_DNA"/>
</dbReference>
<feature type="transmembrane region" description="Helical" evidence="9">
    <location>
        <begin position="363"/>
        <end position="384"/>
    </location>
</feature>
<dbReference type="GO" id="GO:0005886">
    <property type="term" value="C:plasma membrane"/>
    <property type="evidence" value="ECO:0007669"/>
    <property type="project" value="TreeGrafter"/>
</dbReference>
<dbReference type="EMBL" id="JARGDH010000005">
    <property type="protein sequence ID" value="KAL0267609.1"/>
    <property type="molecule type" value="Genomic_DNA"/>
</dbReference>
<feature type="transmembrane region" description="Helical" evidence="9">
    <location>
        <begin position="329"/>
        <end position="351"/>
    </location>
</feature>
<keyword evidence="6 9" id="KW-1133">Transmembrane helix</keyword>
<evidence type="ECO:0000256" key="9">
    <source>
        <dbReference type="RuleBase" id="RU361216"/>
    </source>
</evidence>
<dbReference type="InterPro" id="IPR050746">
    <property type="entry name" value="DAACS"/>
</dbReference>
<dbReference type="EMBL" id="JARGDH010000005">
    <property type="protein sequence ID" value="KAL0267606.1"/>
    <property type="molecule type" value="Genomic_DNA"/>
</dbReference>
<evidence type="ECO:0000256" key="6">
    <source>
        <dbReference type="ARBA" id="ARBA00022989"/>
    </source>
</evidence>
<feature type="transmembrane region" description="Helical" evidence="9">
    <location>
        <begin position="404"/>
        <end position="431"/>
    </location>
</feature>
<dbReference type="PROSITE" id="PS00713">
    <property type="entry name" value="NA_DICARBOXYL_SYMP_1"/>
    <property type="match status" value="1"/>
</dbReference>
<evidence type="ECO:0000256" key="3">
    <source>
        <dbReference type="ARBA" id="ARBA00022448"/>
    </source>
</evidence>
<dbReference type="PRINTS" id="PR00173">
    <property type="entry name" value="EDTRNSPORT"/>
</dbReference>
<evidence type="ECO:0000256" key="2">
    <source>
        <dbReference type="ARBA" id="ARBA00006148"/>
    </source>
</evidence>
<feature type="transmembrane region" description="Helical" evidence="9">
    <location>
        <begin position="294"/>
        <end position="317"/>
    </location>
</feature>
<keyword evidence="8" id="KW-0325">Glycoprotein</keyword>
<keyword evidence="3 9" id="KW-0813">Transport</keyword>
<comment type="subcellular location">
    <subcellularLocation>
        <location evidence="1 9">Membrane</location>
        <topology evidence="1 9">Multi-pass membrane protein</topology>
    </subcellularLocation>
</comment>
<evidence type="ECO:0000313" key="10">
    <source>
        <dbReference type="EMBL" id="KAL0267609.1"/>
    </source>
</evidence>
<evidence type="ECO:0000256" key="4">
    <source>
        <dbReference type="ARBA" id="ARBA00022692"/>
    </source>
</evidence>